<dbReference type="EMBL" id="FZMO01000554">
    <property type="protein sequence ID" value="SNQ51926.1"/>
    <property type="molecule type" value="Genomic_DNA"/>
</dbReference>
<sequence length="135" mass="15184">MTNPDIPLPRLADVYAVVDGRPSFGERERLSPGEEMASLLAYLNAGHLIGESTTRDADVVDRLKGRSVPAGHRTDGFWIWSDAVTYYLNIYGFAPQPDFLRHIRARQYRYEQPSADRVLLAGDVLDRTVRSATPH</sequence>
<dbReference type="RefSeq" id="WP_101836177.1">
    <property type="nucleotide sequence ID" value="NZ_FZMO01000554.1"/>
</dbReference>
<accession>A0A2I2L1W3</accession>
<evidence type="ECO:0000313" key="1">
    <source>
        <dbReference type="EMBL" id="SNQ51926.1"/>
    </source>
</evidence>
<dbReference type="Proteomes" id="UP000234331">
    <property type="component" value="Unassembled WGS sequence"/>
</dbReference>
<name>A0A2I2L1W3_9ACTN</name>
<gene>
    <name evidence="1" type="ORF">FRACA_860024</name>
</gene>
<dbReference type="OrthoDB" id="275232at2"/>
<evidence type="ECO:0000313" key="2">
    <source>
        <dbReference type="Proteomes" id="UP000234331"/>
    </source>
</evidence>
<proteinExistence type="predicted"/>
<keyword evidence="2" id="KW-1185">Reference proteome</keyword>
<organism evidence="1 2">
    <name type="scientific">Frankia canadensis</name>
    <dbReference type="NCBI Taxonomy" id="1836972"/>
    <lineage>
        <taxon>Bacteria</taxon>
        <taxon>Bacillati</taxon>
        <taxon>Actinomycetota</taxon>
        <taxon>Actinomycetes</taxon>
        <taxon>Frankiales</taxon>
        <taxon>Frankiaceae</taxon>
        <taxon>Frankia</taxon>
    </lineage>
</organism>
<protein>
    <submittedName>
        <fullName evidence="1">Uncharacterized protein</fullName>
    </submittedName>
</protein>
<reference evidence="1 2" key="1">
    <citation type="submission" date="2017-06" db="EMBL/GenBank/DDBJ databases">
        <authorList>
            <person name="Kim H.J."/>
            <person name="Triplett B.A."/>
        </authorList>
    </citation>
    <scope>NUCLEOTIDE SEQUENCE [LARGE SCALE GENOMIC DNA]</scope>
    <source>
        <strain evidence="1">FRACA_ARgP5</strain>
    </source>
</reference>
<dbReference type="AlphaFoldDB" id="A0A2I2L1W3"/>